<name>A0AAD9V1U4_ACRCE</name>
<dbReference type="AlphaFoldDB" id="A0AAD9V1U4"/>
<dbReference type="Proteomes" id="UP001249851">
    <property type="component" value="Unassembled WGS sequence"/>
</dbReference>
<reference evidence="1" key="1">
    <citation type="journal article" date="2023" name="G3 (Bethesda)">
        <title>Whole genome assembly and annotation of the endangered Caribbean coral Acropora cervicornis.</title>
        <authorList>
            <person name="Selwyn J.D."/>
            <person name="Vollmer S.V."/>
        </authorList>
    </citation>
    <scope>NUCLEOTIDE SEQUENCE</scope>
    <source>
        <strain evidence="1">K2</strain>
    </source>
</reference>
<organism evidence="1 2">
    <name type="scientific">Acropora cervicornis</name>
    <name type="common">Staghorn coral</name>
    <dbReference type="NCBI Taxonomy" id="6130"/>
    <lineage>
        <taxon>Eukaryota</taxon>
        <taxon>Metazoa</taxon>
        <taxon>Cnidaria</taxon>
        <taxon>Anthozoa</taxon>
        <taxon>Hexacorallia</taxon>
        <taxon>Scleractinia</taxon>
        <taxon>Astrocoeniina</taxon>
        <taxon>Acroporidae</taxon>
        <taxon>Acropora</taxon>
    </lineage>
</organism>
<proteinExistence type="predicted"/>
<keyword evidence="2" id="KW-1185">Reference proteome</keyword>
<comment type="caution">
    <text evidence="1">The sequence shown here is derived from an EMBL/GenBank/DDBJ whole genome shotgun (WGS) entry which is preliminary data.</text>
</comment>
<evidence type="ECO:0000313" key="1">
    <source>
        <dbReference type="EMBL" id="KAK2558199.1"/>
    </source>
</evidence>
<dbReference type="EMBL" id="JARQWQ010000045">
    <property type="protein sequence ID" value="KAK2558199.1"/>
    <property type="molecule type" value="Genomic_DNA"/>
</dbReference>
<reference evidence="1" key="2">
    <citation type="journal article" date="2023" name="Science">
        <title>Genomic signatures of disease resistance in endangered staghorn corals.</title>
        <authorList>
            <person name="Vollmer S.V."/>
            <person name="Selwyn J.D."/>
            <person name="Despard B.A."/>
            <person name="Roesel C.L."/>
        </authorList>
    </citation>
    <scope>NUCLEOTIDE SEQUENCE</scope>
    <source>
        <strain evidence="1">K2</strain>
    </source>
</reference>
<accession>A0AAD9V1U4</accession>
<evidence type="ECO:0000313" key="2">
    <source>
        <dbReference type="Proteomes" id="UP001249851"/>
    </source>
</evidence>
<gene>
    <name evidence="1" type="ORF">P5673_019315</name>
</gene>
<sequence>MQEEDLKEKRFFFGKCKVDSDCEGVEKCCSVIGTCHNKLRLNHPCTWVALHRCGCKSGLSCQPVFSIGSLNLFHRCRPIPTEEPIPTEGPSSGDIS</sequence>
<protein>
    <submittedName>
        <fullName evidence="1">Uncharacterized protein</fullName>
    </submittedName>
</protein>